<evidence type="ECO:0000256" key="3">
    <source>
        <dbReference type="ARBA" id="ARBA00023315"/>
    </source>
</evidence>
<organism evidence="5 6">
    <name type="scientific">Flammeovirga aprica JL-4</name>
    <dbReference type="NCBI Taxonomy" id="694437"/>
    <lineage>
        <taxon>Bacteria</taxon>
        <taxon>Pseudomonadati</taxon>
        <taxon>Bacteroidota</taxon>
        <taxon>Cytophagia</taxon>
        <taxon>Cytophagales</taxon>
        <taxon>Flammeovirgaceae</taxon>
        <taxon>Flammeovirga</taxon>
    </lineage>
</organism>
<comment type="pathway">
    <text evidence="1">Lipid metabolism.</text>
</comment>
<evidence type="ECO:0000259" key="4">
    <source>
        <dbReference type="SMART" id="SM00563"/>
    </source>
</evidence>
<dbReference type="AlphaFoldDB" id="A0A7X9XA11"/>
<evidence type="ECO:0000313" key="6">
    <source>
        <dbReference type="Proteomes" id="UP000576082"/>
    </source>
</evidence>
<evidence type="ECO:0000256" key="2">
    <source>
        <dbReference type="ARBA" id="ARBA00022679"/>
    </source>
</evidence>
<dbReference type="Pfam" id="PF01553">
    <property type="entry name" value="Acyltransferase"/>
    <property type="match status" value="1"/>
</dbReference>
<keyword evidence="3 5" id="KW-0012">Acyltransferase</keyword>
<dbReference type="CDD" id="cd07989">
    <property type="entry name" value="LPLAT_AGPAT-like"/>
    <property type="match status" value="1"/>
</dbReference>
<evidence type="ECO:0000256" key="1">
    <source>
        <dbReference type="ARBA" id="ARBA00005189"/>
    </source>
</evidence>
<reference evidence="5 6" key="1">
    <citation type="submission" date="2020-04" db="EMBL/GenBank/DDBJ databases">
        <title>Flammeovirga sp. SR4, a novel species isolated from seawater.</title>
        <authorList>
            <person name="Wang X."/>
        </authorList>
    </citation>
    <scope>NUCLEOTIDE SEQUENCE [LARGE SCALE GENOMIC DNA]</scope>
    <source>
        <strain evidence="5 6">ATCC 23126</strain>
    </source>
</reference>
<keyword evidence="2 5" id="KW-0808">Transferase</keyword>
<dbReference type="GO" id="GO:0006654">
    <property type="term" value="P:phosphatidic acid biosynthetic process"/>
    <property type="evidence" value="ECO:0007669"/>
    <property type="project" value="TreeGrafter"/>
</dbReference>
<protein>
    <submittedName>
        <fullName evidence="5">1-acyl-sn-glycerol-3-phosphate acyltransferase</fullName>
    </submittedName>
</protein>
<dbReference type="PANTHER" id="PTHR10434">
    <property type="entry name" value="1-ACYL-SN-GLYCEROL-3-PHOSPHATE ACYLTRANSFERASE"/>
    <property type="match status" value="1"/>
</dbReference>
<dbReference type="Proteomes" id="UP000576082">
    <property type="component" value="Unassembled WGS sequence"/>
</dbReference>
<dbReference type="GO" id="GO:0003841">
    <property type="term" value="F:1-acylglycerol-3-phosphate O-acyltransferase activity"/>
    <property type="evidence" value="ECO:0007669"/>
    <property type="project" value="TreeGrafter"/>
</dbReference>
<feature type="domain" description="Phospholipid/glycerol acyltransferase" evidence="4">
    <location>
        <begin position="84"/>
        <end position="225"/>
    </location>
</feature>
<dbReference type="PANTHER" id="PTHR10434:SF11">
    <property type="entry name" value="1-ACYL-SN-GLYCEROL-3-PHOSPHATE ACYLTRANSFERASE"/>
    <property type="match status" value="1"/>
</dbReference>
<dbReference type="EMBL" id="JABANE010000037">
    <property type="protein sequence ID" value="NME69221.1"/>
    <property type="molecule type" value="Genomic_DNA"/>
</dbReference>
<gene>
    <name evidence="5" type="ORF">HHU12_14690</name>
</gene>
<dbReference type="InterPro" id="IPR002123">
    <property type="entry name" value="Plipid/glycerol_acylTrfase"/>
</dbReference>
<dbReference type="SUPFAM" id="SSF69593">
    <property type="entry name" value="Glycerol-3-phosphate (1)-acyltransferase"/>
    <property type="match status" value="1"/>
</dbReference>
<comment type="caution">
    <text evidence="5">The sequence shown here is derived from an EMBL/GenBank/DDBJ whole genome shotgun (WGS) entry which is preliminary data.</text>
</comment>
<accession>A0A7X9XA11</accession>
<name>A0A7X9XA11_9BACT</name>
<keyword evidence="6" id="KW-1185">Reference proteome</keyword>
<dbReference type="SMART" id="SM00563">
    <property type="entry name" value="PlsC"/>
    <property type="match status" value="1"/>
</dbReference>
<dbReference type="RefSeq" id="WP_169657506.1">
    <property type="nucleotide sequence ID" value="NZ_JABANE010000037.1"/>
</dbReference>
<proteinExistence type="predicted"/>
<sequence>MEDKNKGSKEVGTKITDVFDETKEINPNKKKFQLIRRDNFGNILFLKRMIIGTLAAFTYPRLKLHNNLQVTGMEKLKDLPKNNVLFVSNHQTYYTDVISFYHIFASAKWGFKKGVAALPIYMLNPRVNTYYVAAEETMKQSGLLPKIFSLAGAVTVKRSWRAQGKDVKRGADINAPLKIKKALDQGWLVTFPQGTTSPYAPVRKGTGNIIKSYNPVVVPIVIDGFRRAFDKKGLFFKKRGTKLKVEIKDPIQFSNDASVNEIVQTITDAIGQNPNDKPVFKNEAKEA</sequence>
<evidence type="ECO:0000313" key="5">
    <source>
        <dbReference type="EMBL" id="NME69221.1"/>
    </source>
</evidence>